<dbReference type="AlphaFoldDB" id="A0A4V4HBD8"/>
<name>A0A4V4HBD8_DENBC</name>
<keyword evidence="1" id="KW-0472">Membrane</keyword>
<proteinExistence type="predicted"/>
<keyword evidence="1" id="KW-1133">Transmembrane helix</keyword>
<evidence type="ECO:0000256" key="1">
    <source>
        <dbReference type="SAM" id="Phobius"/>
    </source>
</evidence>
<dbReference type="OrthoDB" id="3206554at2759"/>
<feature type="transmembrane region" description="Helical" evidence="1">
    <location>
        <begin position="91"/>
        <end position="111"/>
    </location>
</feature>
<feature type="transmembrane region" description="Helical" evidence="1">
    <location>
        <begin position="212"/>
        <end position="234"/>
    </location>
</feature>
<dbReference type="EMBL" id="ML180110">
    <property type="protein sequence ID" value="THU78915.1"/>
    <property type="molecule type" value="Genomic_DNA"/>
</dbReference>
<organism evidence="2 3">
    <name type="scientific">Dendrothele bispora (strain CBS 962.96)</name>
    <dbReference type="NCBI Taxonomy" id="1314807"/>
    <lineage>
        <taxon>Eukaryota</taxon>
        <taxon>Fungi</taxon>
        <taxon>Dikarya</taxon>
        <taxon>Basidiomycota</taxon>
        <taxon>Agaricomycotina</taxon>
        <taxon>Agaricomycetes</taxon>
        <taxon>Agaricomycetidae</taxon>
        <taxon>Agaricales</taxon>
        <taxon>Agaricales incertae sedis</taxon>
        <taxon>Dendrothele</taxon>
    </lineage>
</organism>
<dbReference type="Proteomes" id="UP000297245">
    <property type="component" value="Unassembled WGS sequence"/>
</dbReference>
<reference evidence="2 3" key="1">
    <citation type="journal article" date="2019" name="Nat. Ecol. Evol.">
        <title>Megaphylogeny resolves global patterns of mushroom evolution.</title>
        <authorList>
            <person name="Varga T."/>
            <person name="Krizsan K."/>
            <person name="Foldi C."/>
            <person name="Dima B."/>
            <person name="Sanchez-Garcia M."/>
            <person name="Sanchez-Ramirez S."/>
            <person name="Szollosi G.J."/>
            <person name="Szarkandi J.G."/>
            <person name="Papp V."/>
            <person name="Albert L."/>
            <person name="Andreopoulos W."/>
            <person name="Angelini C."/>
            <person name="Antonin V."/>
            <person name="Barry K.W."/>
            <person name="Bougher N.L."/>
            <person name="Buchanan P."/>
            <person name="Buyck B."/>
            <person name="Bense V."/>
            <person name="Catcheside P."/>
            <person name="Chovatia M."/>
            <person name="Cooper J."/>
            <person name="Damon W."/>
            <person name="Desjardin D."/>
            <person name="Finy P."/>
            <person name="Geml J."/>
            <person name="Haridas S."/>
            <person name="Hughes K."/>
            <person name="Justo A."/>
            <person name="Karasinski D."/>
            <person name="Kautmanova I."/>
            <person name="Kiss B."/>
            <person name="Kocsube S."/>
            <person name="Kotiranta H."/>
            <person name="LaButti K.M."/>
            <person name="Lechner B.E."/>
            <person name="Liimatainen K."/>
            <person name="Lipzen A."/>
            <person name="Lukacs Z."/>
            <person name="Mihaltcheva S."/>
            <person name="Morgado L.N."/>
            <person name="Niskanen T."/>
            <person name="Noordeloos M.E."/>
            <person name="Ohm R.A."/>
            <person name="Ortiz-Santana B."/>
            <person name="Ovrebo C."/>
            <person name="Racz N."/>
            <person name="Riley R."/>
            <person name="Savchenko A."/>
            <person name="Shiryaev A."/>
            <person name="Soop K."/>
            <person name="Spirin V."/>
            <person name="Szebenyi C."/>
            <person name="Tomsovsky M."/>
            <person name="Tulloss R.E."/>
            <person name="Uehling J."/>
            <person name="Grigoriev I.V."/>
            <person name="Vagvolgyi C."/>
            <person name="Papp T."/>
            <person name="Martin F.M."/>
            <person name="Miettinen O."/>
            <person name="Hibbett D.S."/>
            <person name="Nagy L.G."/>
        </authorList>
    </citation>
    <scope>NUCLEOTIDE SEQUENCE [LARGE SCALE GENOMIC DNA]</scope>
    <source>
        <strain evidence="2 3">CBS 962.96</strain>
    </source>
</reference>
<keyword evidence="3" id="KW-1185">Reference proteome</keyword>
<evidence type="ECO:0000313" key="2">
    <source>
        <dbReference type="EMBL" id="THU78915.1"/>
    </source>
</evidence>
<feature type="transmembrane region" description="Helical" evidence="1">
    <location>
        <begin position="47"/>
        <end position="71"/>
    </location>
</feature>
<sequence>MYSHHIAGTYGSVLIGALVSSMLSGVLSVQCMMYIRTFASDPLYIKGIVTVVEILDITHSVIIWTGLWEWIVTDFGDMSHVDHIPRQSHCVVSKFSVLLTAITTLMTHWIFGWRIFKQLRSVTVSKNNHLISAPIPQSPLQVKTIHMRKMSSGEMLHLRTFQSFRDQFMCSFNNQWLFSLGLSISVSVDVYITTIMFIILKRTREKSLTVVTVASLICWVTMDNLVFLGLHFIVSKYNSYSLIYSLLHAPNETILFIEKAF</sequence>
<feature type="transmembrane region" description="Helical" evidence="1">
    <location>
        <begin position="176"/>
        <end position="200"/>
    </location>
</feature>
<keyword evidence="1" id="KW-0812">Transmembrane</keyword>
<evidence type="ECO:0000313" key="3">
    <source>
        <dbReference type="Proteomes" id="UP000297245"/>
    </source>
</evidence>
<gene>
    <name evidence="2" type="ORF">K435DRAFT_811152</name>
</gene>
<feature type="transmembrane region" description="Helical" evidence="1">
    <location>
        <begin position="12"/>
        <end position="35"/>
    </location>
</feature>
<protein>
    <submittedName>
        <fullName evidence="2">Uncharacterized protein</fullName>
    </submittedName>
</protein>
<accession>A0A4V4HBD8</accession>